<dbReference type="GO" id="GO:0005634">
    <property type="term" value="C:nucleus"/>
    <property type="evidence" value="ECO:0007669"/>
    <property type="project" value="UniProtKB-SubCell"/>
</dbReference>
<reference evidence="6" key="1">
    <citation type="submission" date="2015-04" db="UniProtKB">
        <authorList>
            <consortium name="EnsemblPlants"/>
        </authorList>
    </citation>
    <scope>IDENTIFICATION</scope>
</reference>
<dbReference type="InterPro" id="IPR044532">
    <property type="entry name" value="BRX-like"/>
</dbReference>
<dbReference type="EnsemblPlants" id="OGLUM12G06200.1">
    <property type="protein sequence ID" value="OGLUM12G06200.1"/>
    <property type="gene ID" value="OGLUM12G06200"/>
</dbReference>
<dbReference type="PROSITE" id="PS51514">
    <property type="entry name" value="BRX"/>
    <property type="match status" value="2"/>
</dbReference>
<reference evidence="6" key="2">
    <citation type="submission" date="2018-05" db="EMBL/GenBank/DDBJ databases">
        <title>OgluRS3 (Oryza glumaepatula Reference Sequence Version 3).</title>
        <authorList>
            <person name="Zhang J."/>
            <person name="Kudrna D."/>
            <person name="Lee S."/>
            <person name="Talag J."/>
            <person name="Welchert J."/>
            <person name="Wing R.A."/>
        </authorList>
    </citation>
    <scope>NUCLEOTIDE SEQUENCE [LARGE SCALE GENOMIC DNA]</scope>
</reference>
<comment type="subcellular location">
    <subcellularLocation>
        <location evidence="1">Nucleus</location>
    </subcellularLocation>
</comment>
<evidence type="ECO:0000256" key="3">
    <source>
        <dbReference type="ARBA" id="ARBA00023242"/>
    </source>
</evidence>
<organism evidence="6">
    <name type="scientific">Oryza glumipatula</name>
    <dbReference type="NCBI Taxonomy" id="40148"/>
    <lineage>
        <taxon>Eukaryota</taxon>
        <taxon>Viridiplantae</taxon>
        <taxon>Streptophyta</taxon>
        <taxon>Embryophyta</taxon>
        <taxon>Tracheophyta</taxon>
        <taxon>Spermatophyta</taxon>
        <taxon>Magnoliopsida</taxon>
        <taxon>Liliopsida</taxon>
        <taxon>Poales</taxon>
        <taxon>Poaceae</taxon>
        <taxon>BOP clade</taxon>
        <taxon>Oryzoideae</taxon>
        <taxon>Oryzeae</taxon>
        <taxon>Oryzinae</taxon>
        <taxon>Oryza</taxon>
    </lineage>
</organism>
<feature type="domain" description="BRX" evidence="5">
    <location>
        <begin position="113"/>
        <end position="169"/>
    </location>
</feature>
<sequence length="330" mass="34987">MHVCFHGGGGGGGGGRLTKSFNVISDFTKILIGRRGGDHALARRRRMRRCKDAAPAAAAAAAAAVASASAKIAPEEEGEGGGGGKEEEFCDKCCSALSGGGGAEEEAAAEGEREWVAEPEPGVLLTLAPRADGVSNRLRRIRFREEVFDAWAAQCWWADNHDRIAELYCLVKPDDDDDEEEAIAAAEEAMLPATPCQSEAEDDDDDDGAAGAESSSRSPSTSTFSGGPSSGSGGGSTGTLGSPILGLVTAPNTTGGGEHDAVRDQHQPTAATWREWVEEYEPGVFITVGAYPGHRLQLRCVELSREKFGEVKARVWWEENKARLHHLYSF</sequence>
<evidence type="ECO:0000313" key="7">
    <source>
        <dbReference type="Proteomes" id="UP000026961"/>
    </source>
</evidence>
<name>A0A0E0BQ02_9ORYZ</name>
<proteinExistence type="inferred from homology"/>
<keyword evidence="7" id="KW-1185">Reference proteome</keyword>
<feature type="compositionally biased region" description="Low complexity" evidence="4">
    <location>
        <begin position="209"/>
        <end position="227"/>
    </location>
</feature>
<dbReference type="STRING" id="40148.A0A0E0BQ02"/>
<comment type="similarity">
    <text evidence="2">Belongs to the BRX family.</text>
</comment>
<evidence type="ECO:0000256" key="2">
    <source>
        <dbReference type="ARBA" id="ARBA00009057"/>
    </source>
</evidence>
<dbReference type="PANTHER" id="PTHR46058">
    <property type="entry name" value="PROTEIN BREVIS RADIX-LIKE 1"/>
    <property type="match status" value="1"/>
</dbReference>
<accession>A0A0E0BQ02</accession>
<feature type="domain" description="BRX" evidence="5">
    <location>
        <begin position="274"/>
        <end position="329"/>
    </location>
</feature>
<dbReference type="eggNOG" id="ENOG502RRRS">
    <property type="taxonomic scope" value="Eukaryota"/>
</dbReference>
<evidence type="ECO:0000256" key="1">
    <source>
        <dbReference type="ARBA" id="ARBA00004123"/>
    </source>
</evidence>
<dbReference type="HOGENOM" id="CLU_060639_0_0_1"/>
<feature type="region of interest" description="Disordered" evidence="4">
    <location>
        <begin position="188"/>
        <end position="263"/>
    </location>
</feature>
<dbReference type="Proteomes" id="UP000026961">
    <property type="component" value="Chromosome 12"/>
</dbReference>
<feature type="compositionally biased region" description="Gly residues" evidence="4">
    <location>
        <begin position="228"/>
        <end position="238"/>
    </location>
</feature>
<evidence type="ECO:0000313" key="6">
    <source>
        <dbReference type="EnsemblPlants" id="OGLUM12G06200.1"/>
    </source>
</evidence>
<dbReference type="PANTHER" id="PTHR46058:SF16">
    <property type="entry name" value="PROTEIN BREVIS RADIX-LIKE 5-RELATED"/>
    <property type="match status" value="1"/>
</dbReference>
<dbReference type="InterPro" id="IPR013591">
    <property type="entry name" value="Brevis_radix_dom"/>
</dbReference>
<evidence type="ECO:0000256" key="4">
    <source>
        <dbReference type="SAM" id="MobiDB-lite"/>
    </source>
</evidence>
<keyword evidence="3" id="KW-0539">Nucleus</keyword>
<protein>
    <recommendedName>
        <fullName evidence="5">BRX domain-containing protein</fullName>
    </recommendedName>
</protein>
<dbReference type="Gramene" id="OGLUM12G06200.1">
    <property type="protein sequence ID" value="OGLUM12G06200.1"/>
    <property type="gene ID" value="OGLUM12G06200"/>
</dbReference>
<dbReference type="Pfam" id="PF08381">
    <property type="entry name" value="BRX"/>
    <property type="match status" value="2"/>
</dbReference>
<feature type="compositionally biased region" description="Acidic residues" evidence="4">
    <location>
        <begin position="199"/>
        <end position="208"/>
    </location>
</feature>
<dbReference type="AlphaFoldDB" id="A0A0E0BQ02"/>
<evidence type="ECO:0000259" key="5">
    <source>
        <dbReference type="PROSITE" id="PS51514"/>
    </source>
</evidence>